<feature type="transmembrane region" description="Helical" evidence="5">
    <location>
        <begin position="104"/>
        <end position="122"/>
    </location>
</feature>
<dbReference type="EMBL" id="CAADRA010005502">
    <property type="protein sequence ID" value="VFT90618.1"/>
    <property type="molecule type" value="Genomic_DNA"/>
</dbReference>
<reference evidence="6" key="2">
    <citation type="submission" date="2019-06" db="EMBL/GenBank/DDBJ databases">
        <title>Genomics analysis of Aphanomyces spp. identifies a new class of oomycete effector associated with host adaptation.</title>
        <authorList>
            <person name="Gaulin E."/>
        </authorList>
    </citation>
    <scope>NUCLEOTIDE SEQUENCE</scope>
    <source>
        <strain evidence="6">CBS 578.67</strain>
    </source>
</reference>
<evidence type="ECO:0000256" key="2">
    <source>
        <dbReference type="ARBA" id="ARBA00022692"/>
    </source>
</evidence>
<feature type="transmembrane region" description="Helical" evidence="5">
    <location>
        <begin position="16"/>
        <end position="34"/>
    </location>
</feature>
<organism evidence="7 8">
    <name type="scientific">Aphanomyces stellatus</name>
    <dbReference type="NCBI Taxonomy" id="120398"/>
    <lineage>
        <taxon>Eukaryota</taxon>
        <taxon>Sar</taxon>
        <taxon>Stramenopiles</taxon>
        <taxon>Oomycota</taxon>
        <taxon>Saprolegniomycetes</taxon>
        <taxon>Saprolegniales</taxon>
        <taxon>Verrucalvaceae</taxon>
        <taxon>Aphanomyces</taxon>
    </lineage>
</organism>
<evidence type="ECO:0000313" key="8">
    <source>
        <dbReference type="Proteomes" id="UP000332933"/>
    </source>
</evidence>
<proteinExistence type="predicted"/>
<feature type="transmembrane region" description="Helical" evidence="5">
    <location>
        <begin position="77"/>
        <end position="97"/>
    </location>
</feature>
<reference evidence="7 8" key="1">
    <citation type="submission" date="2019-03" db="EMBL/GenBank/DDBJ databases">
        <authorList>
            <person name="Gaulin E."/>
            <person name="Dumas B."/>
        </authorList>
    </citation>
    <scope>NUCLEOTIDE SEQUENCE [LARGE SCALE GENOMIC DNA]</scope>
    <source>
        <strain evidence="7">CBS 568.67</strain>
    </source>
</reference>
<dbReference type="PANTHER" id="PTHR43461:SF1">
    <property type="entry name" value="TRANSMEMBRANE PROTEIN 256"/>
    <property type="match status" value="1"/>
</dbReference>
<dbReference type="OrthoDB" id="269173at2759"/>
<dbReference type="EMBL" id="VJMH01005481">
    <property type="protein sequence ID" value="KAF0695397.1"/>
    <property type="molecule type" value="Genomic_DNA"/>
</dbReference>
<keyword evidence="3 5" id="KW-1133">Transmembrane helix</keyword>
<dbReference type="GO" id="GO:0016020">
    <property type="term" value="C:membrane"/>
    <property type="evidence" value="ECO:0007669"/>
    <property type="project" value="UniProtKB-SubCell"/>
</dbReference>
<dbReference type="Pfam" id="PF04241">
    <property type="entry name" value="DUF423"/>
    <property type="match status" value="1"/>
</dbReference>
<dbReference type="AlphaFoldDB" id="A0A485KYZ3"/>
<accession>A0A485KYZ3</accession>
<feature type="transmembrane region" description="Helical" evidence="5">
    <location>
        <begin position="55"/>
        <end position="71"/>
    </location>
</feature>
<name>A0A485KYZ3_9STRA</name>
<protein>
    <submittedName>
        <fullName evidence="7">Aste57867_13786 protein</fullName>
    </submittedName>
</protein>
<dbReference type="Proteomes" id="UP000332933">
    <property type="component" value="Unassembled WGS sequence"/>
</dbReference>
<evidence type="ECO:0000313" key="6">
    <source>
        <dbReference type="EMBL" id="KAF0695397.1"/>
    </source>
</evidence>
<keyword evidence="4 5" id="KW-0472">Membrane</keyword>
<sequence length="124" mass="12985">MSAKAAASAVAASSSLWWKVGAVSGATAVVLGAFGAHGLQTRVKDPKLLKNWDTAAHYHLMHSIALLVVPFTRRPNVVGGLLTTGIVFFSGSLYTLVLTEQKKLGMITPLGGLAFIAGWLALLL</sequence>
<comment type="subcellular location">
    <subcellularLocation>
        <location evidence="1">Membrane</location>
        <topology evidence="1">Multi-pass membrane protein</topology>
    </subcellularLocation>
</comment>
<evidence type="ECO:0000256" key="5">
    <source>
        <dbReference type="SAM" id="Phobius"/>
    </source>
</evidence>
<gene>
    <name evidence="7" type="primary">Aste57867_13786</name>
    <name evidence="6" type="ORF">As57867_013736</name>
    <name evidence="7" type="ORF">ASTE57867_13786</name>
</gene>
<evidence type="ECO:0000256" key="3">
    <source>
        <dbReference type="ARBA" id="ARBA00022989"/>
    </source>
</evidence>
<keyword evidence="2 5" id="KW-0812">Transmembrane</keyword>
<evidence type="ECO:0000256" key="4">
    <source>
        <dbReference type="ARBA" id="ARBA00023136"/>
    </source>
</evidence>
<evidence type="ECO:0000256" key="1">
    <source>
        <dbReference type="ARBA" id="ARBA00004141"/>
    </source>
</evidence>
<keyword evidence="8" id="KW-1185">Reference proteome</keyword>
<dbReference type="InterPro" id="IPR006696">
    <property type="entry name" value="DUF423"/>
</dbReference>
<evidence type="ECO:0000313" key="7">
    <source>
        <dbReference type="EMBL" id="VFT90618.1"/>
    </source>
</evidence>
<dbReference type="PANTHER" id="PTHR43461">
    <property type="entry name" value="TRANSMEMBRANE PROTEIN 256"/>
    <property type="match status" value="1"/>
</dbReference>